<evidence type="ECO:0000313" key="3">
    <source>
        <dbReference type="Proteomes" id="UP001299068"/>
    </source>
</evidence>
<evidence type="ECO:0000256" key="1">
    <source>
        <dbReference type="SAM" id="Phobius"/>
    </source>
</evidence>
<keyword evidence="1" id="KW-1133">Transmembrane helix</keyword>
<keyword evidence="1" id="KW-0812">Transmembrane</keyword>
<feature type="transmembrane region" description="Helical" evidence="1">
    <location>
        <begin position="73"/>
        <end position="92"/>
    </location>
</feature>
<comment type="caution">
    <text evidence="2">The sequence shown here is derived from an EMBL/GenBank/DDBJ whole genome shotgun (WGS) entry which is preliminary data.</text>
</comment>
<organism evidence="2 3">
    <name type="scientific">Clostridium sardiniense</name>
    <name type="common">Clostridium absonum</name>
    <dbReference type="NCBI Taxonomy" id="29369"/>
    <lineage>
        <taxon>Bacteria</taxon>
        <taxon>Bacillati</taxon>
        <taxon>Bacillota</taxon>
        <taxon>Clostridia</taxon>
        <taxon>Eubacteriales</taxon>
        <taxon>Clostridiaceae</taxon>
        <taxon>Clostridium</taxon>
    </lineage>
</organism>
<sequence>MMNNEEESTRLPPELEEYLANLGLELADIEILGSIFLIVGYSYFIIAANEDKENILNPNIPIAPGSRGRPTHLLLIGEELILEGLIILWIVAIRRIHEKALEGSDESLDPYKRLANAYFLSVIANKERVIALAEIDRTNTDDEAFI</sequence>
<dbReference type="EMBL" id="JAIKTU010000005">
    <property type="protein sequence ID" value="MBY0755313.1"/>
    <property type="molecule type" value="Genomic_DNA"/>
</dbReference>
<gene>
    <name evidence="2" type="ORF">K5V21_07570</name>
</gene>
<name>A0ABS7KXK1_CLOSR</name>
<keyword evidence="1" id="KW-0472">Membrane</keyword>
<keyword evidence="3" id="KW-1185">Reference proteome</keyword>
<dbReference type="Proteomes" id="UP001299068">
    <property type="component" value="Unassembled WGS sequence"/>
</dbReference>
<protein>
    <submittedName>
        <fullName evidence="2">Uncharacterized protein</fullName>
    </submittedName>
</protein>
<reference evidence="2 3" key="1">
    <citation type="journal article" date="2021" name="Cell Host Microbe">
        <title>in vivo commensal control of Clostridioides difficile virulence.</title>
        <authorList>
            <person name="Girinathan B.P."/>
            <person name="Dibenedetto N."/>
            <person name="Worley J.N."/>
            <person name="Peltier J."/>
            <person name="Arrieta-Ortiz M.L."/>
            <person name="Rupa Christinal Immanuel S."/>
            <person name="Lavin R."/>
            <person name="Delaney M.L."/>
            <person name="Cummins C."/>
            <person name="Hoffmann M."/>
            <person name="Luo Y."/>
            <person name="Gonzalez-Escalona N."/>
            <person name="Allard M."/>
            <person name="Onderdonk A.B."/>
            <person name="Gerber G.K."/>
            <person name="Sonenshein A.L."/>
            <person name="Baliga N."/>
            <person name="Dupuy B."/>
            <person name="Bry L."/>
        </authorList>
    </citation>
    <scope>NUCLEOTIDE SEQUENCE [LARGE SCALE GENOMIC DNA]</scope>
    <source>
        <strain evidence="2 3">DSM 599</strain>
    </source>
</reference>
<feature type="transmembrane region" description="Helical" evidence="1">
    <location>
        <begin position="29"/>
        <end position="48"/>
    </location>
</feature>
<accession>A0ABS7KXK1</accession>
<evidence type="ECO:0000313" key="2">
    <source>
        <dbReference type="EMBL" id="MBY0755313.1"/>
    </source>
</evidence>
<dbReference type="RefSeq" id="WP_221860488.1">
    <property type="nucleotide sequence ID" value="NZ_JAIKTU010000005.1"/>
</dbReference>
<proteinExistence type="predicted"/>